<comment type="subcellular location">
    <subcellularLocation>
        <location evidence="1">Cell membrane</location>
        <topology evidence="1">Multi-pass membrane protein</topology>
    </subcellularLocation>
</comment>
<dbReference type="Proteomes" id="UP001589867">
    <property type="component" value="Unassembled WGS sequence"/>
</dbReference>
<organism evidence="10 11">
    <name type="scientific">Phytohabitans kaempferiae</name>
    <dbReference type="NCBI Taxonomy" id="1620943"/>
    <lineage>
        <taxon>Bacteria</taxon>
        <taxon>Bacillati</taxon>
        <taxon>Actinomycetota</taxon>
        <taxon>Actinomycetes</taxon>
        <taxon>Micromonosporales</taxon>
        <taxon>Micromonosporaceae</taxon>
    </lineage>
</organism>
<comment type="caution">
    <text evidence="10">The sequence shown here is derived from an EMBL/GenBank/DDBJ whole genome shotgun (WGS) entry which is preliminary data.</text>
</comment>
<comment type="similarity">
    <text evidence="8">Belongs to the binding-protein-dependent transport system permease family. LivHM subfamily.</text>
</comment>
<accession>A0ABV6LZ51</accession>
<evidence type="ECO:0000256" key="5">
    <source>
        <dbReference type="ARBA" id="ARBA00022970"/>
    </source>
</evidence>
<dbReference type="PANTHER" id="PTHR11795">
    <property type="entry name" value="BRANCHED-CHAIN AMINO ACID TRANSPORT SYSTEM PERMEASE PROTEIN LIVH"/>
    <property type="match status" value="1"/>
</dbReference>
<dbReference type="PANTHER" id="PTHR11795:SF450">
    <property type="entry name" value="ABC TRANSPORTER PERMEASE PROTEIN"/>
    <property type="match status" value="1"/>
</dbReference>
<keyword evidence="3" id="KW-1003">Cell membrane</keyword>
<evidence type="ECO:0000256" key="9">
    <source>
        <dbReference type="SAM" id="Phobius"/>
    </source>
</evidence>
<keyword evidence="4 9" id="KW-0812">Transmembrane</keyword>
<evidence type="ECO:0000313" key="11">
    <source>
        <dbReference type="Proteomes" id="UP001589867"/>
    </source>
</evidence>
<dbReference type="InterPro" id="IPR001851">
    <property type="entry name" value="ABC_transp_permease"/>
</dbReference>
<evidence type="ECO:0000256" key="8">
    <source>
        <dbReference type="ARBA" id="ARBA00037998"/>
    </source>
</evidence>
<dbReference type="RefSeq" id="WP_377248185.1">
    <property type="nucleotide sequence ID" value="NZ_JBHLUH010000009.1"/>
</dbReference>
<proteinExistence type="inferred from homology"/>
<evidence type="ECO:0000256" key="6">
    <source>
        <dbReference type="ARBA" id="ARBA00022989"/>
    </source>
</evidence>
<reference evidence="10 11" key="1">
    <citation type="submission" date="2024-09" db="EMBL/GenBank/DDBJ databases">
        <authorList>
            <person name="Sun Q."/>
            <person name="Mori K."/>
        </authorList>
    </citation>
    <scope>NUCLEOTIDE SEQUENCE [LARGE SCALE GENOMIC DNA]</scope>
    <source>
        <strain evidence="10 11">TBRC 3947</strain>
    </source>
</reference>
<feature type="transmembrane region" description="Helical" evidence="9">
    <location>
        <begin position="6"/>
        <end position="31"/>
    </location>
</feature>
<feature type="transmembrane region" description="Helical" evidence="9">
    <location>
        <begin position="262"/>
        <end position="283"/>
    </location>
</feature>
<keyword evidence="2" id="KW-0813">Transport</keyword>
<keyword evidence="7 9" id="KW-0472">Membrane</keyword>
<gene>
    <name evidence="10" type="ORF">ACFFIA_08640</name>
</gene>
<name>A0ABV6LZ51_9ACTN</name>
<feature type="transmembrane region" description="Helical" evidence="9">
    <location>
        <begin position="63"/>
        <end position="87"/>
    </location>
</feature>
<evidence type="ECO:0000256" key="2">
    <source>
        <dbReference type="ARBA" id="ARBA00022448"/>
    </source>
</evidence>
<dbReference type="EMBL" id="JBHLUH010000009">
    <property type="protein sequence ID" value="MFC0527726.1"/>
    <property type="molecule type" value="Genomic_DNA"/>
</dbReference>
<evidence type="ECO:0000256" key="4">
    <source>
        <dbReference type="ARBA" id="ARBA00022692"/>
    </source>
</evidence>
<evidence type="ECO:0000313" key="10">
    <source>
        <dbReference type="EMBL" id="MFC0527726.1"/>
    </source>
</evidence>
<feature type="transmembrane region" description="Helical" evidence="9">
    <location>
        <begin position="229"/>
        <end position="255"/>
    </location>
</feature>
<evidence type="ECO:0000256" key="7">
    <source>
        <dbReference type="ARBA" id="ARBA00023136"/>
    </source>
</evidence>
<evidence type="ECO:0000256" key="1">
    <source>
        <dbReference type="ARBA" id="ARBA00004651"/>
    </source>
</evidence>
<dbReference type="CDD" id="cd06582">
    <property type="entry name" value="TM_PBP1_LivH_like"/>
    <property type="match status" value="1"/>
</dbReference>
<protein>
    <submittedName>
        <fullName evidence="10">Branched-chain amino acid ABC transporter permease</fullName>
    </submittedName>
</protein>
<feature type="transmembrane region" description="Helical" evidence="9">
    <location>
        <begin position="142"/>
        <end position="165"/>
    </location>
</feature>
<sequence>MNQNLLLLLTGITAGLGLGAIYTVVALGYNLVLAASGIFNFSLGAVVMGGTIAAYYLTVHLAWPVWLAVPVVLALGYAAGVLSYYIVVRTVARARDVNISAVVTSLGLGLAAVAAAGVLFGVNNRSVPSYISTRPIIVGDVPIRPIYVVMVAFALVVAVAIDLVLRRTGVGQAVRATLEDREGAALQGVPTQNIVRNTFALAGMLAGMAGYLIAPITGAEPTVGTTQALYGFAAVAIGGFGSFGGAVTGGLIVGLTTGIVPAFLAPAYVTPLVIAIMFLVLLIRPQGLQGAAGLFGAKAQRDV</sequence>
<feature type="transmembrane region" description="Helical" evidence="9">
    <location>
        <begin position="38"/>
        <end position="57"/>
    </location>
</feature>
<dbReference type="InterPro" id="IPR052157">
    <property type="entry name" value="BCAA_transport_permease"/>
</dbReference>
<feature type="transmembrane region" description="Helical" evidence="9">
    <location>
        <begin position="199"/>
        <end position="217"/>
    </location>
</feature>
<dbReference type="Pfam" id="PF02653">
    <property type="entry name" value="BPD_transp_2"/>
    <property type="match status" value="1"/>
</dbReference>
<feature type="transmembrane region" description="Helical" evidence="9">
    <location>
        <begin position="99"/>
        <end position="122"/>
    </location>
</feature>
<keyword evidence="5" id="KW-0029">Amino-acid transport</keyword>
<keyword evidence="6 9" id="KW-1133">Transmembrane helix</keyword>
<evidence type="ECO:0000256" key="3">
    <source>
        <dbReference type="ARBA" id="ARBA00022475"/>
    </source>
</evidence>
<keyword evidence="11" id="KW-1185">Reference proteome</keyword>